<protein>
    <recommendedName>
        <fullName evidence="4">Lipoprotein</fullName>
    </recommendedName>
</protein>
<feature type="chain" id="PRO_5045446398" description="Lipoprotein" evidence="1">
    <location>
        <begin position="21"/>
        <end position="179"/>
    </location>
</feature>
<dbReference type="RefSeq" id="WP_258213629.1">
    <property type="nucleotide sequence ID" value="NZ_JANQBD010000008.1"/>
</dbReference>
<keyword evidence="3" id="KW-1185">Reference proteome</keyword>
<feature type="signal peptide" evidence="1">
    <location>
        <begin position="1"/>
        <end position="20"/>
    </location>
</feature>
<dbReference type="Proteomes" id="UP001300012">
    <property type="component" value="Unassembled WGS sequence"/>
</dbReference>
<dbReference type="PROSITE" id="PS51257">
    <property type="entry name" value="PROKAR_LIPOPROTEIN"/>
    <property type="match status" value="1"/>
</dbReference>
<accession>A0ABT1YFQ7</accession>
<keyword evidence="1" id="KW-0732">Signal</keyword>
<dbReference type="EMBL" id="JANQBD010000008">
    <property type="protein sequence ID" value="MCR8632032.1"/>
    <property type="molecule type" value="Genomic_DNA"/>
</dbReference>
<name>A0ABT1YFQ7_9BACL</name>
<comment type="caution">
    <text evidence="2">The sequence shown here is derived from an EMBL/GenBank/DDBJ whole genome shotgun (WGS) entry which is preliminary data.</text>
</comment>
<organism evidence="2 3">
    <name type="scientific">Paenibacillus radicis</name>
    <name type="common">ex Xue et al. 2023</name>
    <dbReference type="NCBI Taxonomy" id="2972489"/>
    <lineage>
        <taxon>Bacteria</taxon>
        <taxon>Bacillati</taxon>
        <taxon>Bacillota</taxon>
        <taxon>Bacilli</taxon>
        <taxon>Bacillales</taxon>
        <taxon>Paenibacillaceae</taxon>
        <taxon>Paenibacillus</taxon>
    </lineage>
</organism>
<reference evidence="2 3" key="1">
    <citation type="submission" date="2022-08" db="EMBL/GenBank/DDBJ databases">
        <title>Paenibacillus endoradicis sp. nov., Paenibacillus radicibacter sp. nov and Paenibacillus pararadicis sp. nov., three cold-adapted plant growth-promoting bacteria isolated from root of Larix gmelinii in Great Khingan.</title>
        <authorList>
            <person name="Xue H."/>
        </authorList>
    </citation>
    <scope>NUCLEOTIDE SEQUENCE [LARGE SCALE GENOMIC DNA]</scope>
    <source>
        <strain evidence="2 3">N5-1-1-5</strain>
    </source>
</reference>
<evidence type="ECO:0000313" key="3">
    <source>
        <dbReference type="Proteomes" id="UP001300012"/>
    </source>
</evidence>
<sequence>MNRFIVIVFIALVFMISACSNPNSQLPKGLITKVNGESTNEIVNNQDSLALLNIVLPKDWKLDKSENAVYKFLDENGENRGTVSAINYMDNFNFLTQMPNHSSVTNNEYIDLPLGKSGLITLDSDNGTAASGIAGTHDTYYASLPIKGKAIYMLNFTKNDKKPETKSQFIEILNKLSLK</sequence>
<evidence type="ECO:0000256" key="1">
    <source>
        <dbReference type="SAM" id="SignalP"/>
    </source>
</evidence>
<proteinExistence type="predicted"/>
<gene>
    <name evidence="2" type="ORF">NV381_12530</name>
</gene>
<evidence type="ECO:0008006" key="4">
    <source>
        <dbReference type="Google" id="ProtNLM"/>
    </source>
</evidence>
<evidence type="ECO:0000313" key="2">
    <source>
        <dbReference type="EMBL" id="MCR8632032.1"/>
    </source>
</evidence>